<reference evidence="2 3" key="1">
    <citation type="journal article" date="2019" name="Int. J. Syst. Evol. Microbiol.">
        <title>The Global Catalogue of Microorganisms (GCM) 10K type strain sequencing project: providing services to taxonomists for standard genome sequencing and annotation.</title>
        <authorList>
            <consortium name="The Broad Institute Genomics Platform"/>
            <consortium name="The Broad Institute Genome Sequencing Center for Infectious Disease"/>
            <person name="Wu L."/>
            <person name="Ma J."/>
        </authorList>
    </citation>
    <scope>NUCLEOTIDE SEQUENCE [LARGE SCALE GENOMIC DNA]</scope>
    <source>
        <strain evidence="2 3">JCM 16328</strain>
    </source>
</reference>
<dbReference type="GO" id="GO:0008757">
    <property type="term" value="F:S-adenosylmethionine-dependent methyltransferase activity"/>
    <property type="evidence" value="ECO:0007669"/>
    <property type="project" value="InterPro"/>
</dbReference>
<dbReference type="RefSeq" id="WP_343772984.1">
    <property type="nucleotide sequence ID" value="NZ_BAAADV010000001.1"/>
</dbReference>
<feature type="domain" description="Methyltransferase type 11" evidence="1">
    <location>
        <begin position="45"/>
        <end position="137"/>
    </location>
</feature>
<dbReference type="SUPFAM" id="SSF53335">
    <property type="entry name" value="S-adenosyl-L-methionine-dependent methyltransferases"/>
    <property type="match status" value="1"/>
</dbReference>
<dbReference type="EMBL" id="BAAADV010000001">
    <property type="protein sequence ID" value="GAA0667777.1"/>
    <property type="molecule type" value="Genomic_DNA"/>
</dbReference>
<dbReference type="AlphaFoldDB" id="A0AAV3T8C5"/>
<evidence type="ECO:0000313" key="2">
    <source>
        <dbReference type="EMBL" id="GAA0667777.1"/>
    </source>
</evidence>
<dbReference type="Gene3D" id="3.40.50.150">
    <property type="entry name" value="Vaccinia Virus protein VP39"/>
    <property type="match status" value="1"/>
</dbReference>
<comment type="caution">
    <text evidence="2">The sequence shown here is derived from an EMBL/GenBank/DDBJ whole genome shotgun (WGS) entry which is preliminary data.</text>
</comment>
<accession>A0AAV3T8C5</accession>
<dbReference type="PANTHER" id="PTHR43861:SF1">
    <property type="entry name" value="TRANS-ACONITATE 2-METHYLTRANSFERASE"/>
    <property type="match status" value="1"/>
</dbReference>
<keyword evidence="2" id="KW-0808">Transferase</keyword>
<dbReference type="InterPro" id="IPR013216">
    <property type="entry name" value="Methyltransf_11"/>
</dbReference>
<dbReference type="GO" id="GO:0032259">
    <property type="term" value="P:methylation"/>
    <property type="evidence" value="ECO:0007669"/>
    <property type="project" value="UniProtKB-KW"/>
</dbReference>
<organism evidence="2 3">
    <name type="scientific">Natronoarchaeum mannanilyticum</name>
    <dbReference type="NCBI Taxonomy" id="926360"/>
    <lineage>
        <taxon>Archaea</taxon>
        <taxon>Methanobacteriati</taxon>
        <taxon>Methanobacteriota</taxon>
        <taxon>Stenosarchaea group</taxon>
        <taxon>Halobacteria</taxon>
        <taxon>Halobacteriales</taxon>
        <taxon>Natronoarchaeaceae</taxon>
    </lineage>
</organism>
<name>A0AAV3T8C5_9EURY</name>
<dbReference type="CDD" id="cd02440">
    <property type="entry name" value="AdoMet_MTases"/>
    <property type="match status" value="1"/>
</dbReference>
<keyword evidence="2" id="KW-0489">Methyltransferase</keyword>
<sequence length="193" mass="21322">MDEVRRTLDAYESDADAYVEKYLDASVAARYGDAFFDELDGDRILDVGCGPGPDLETFAERGYDATGLDLTPAFLGAARDQVPDAALARADMRRLPFEAGSFDGVWSSASLLHVPRADAAAALREFRRVLDRDGVAFVSVKRGETPGSDPNGRHFEYYRERELRELLADAGLDPVRIETERNWVSAVVEKTSI</sequence>
<dbReference type="PANTHER" id="PTHR43861">
    <property type="entry name" value="TRANS-ACONITATE 2-METHYLTRANSFERASE-RELATED"/>
    <property type="match status" value="1"/>
</dbReference>
<proteinExistence type="predicted"/>
<keyword evidence="3" id="KW-1185">Reference proteome</keyword>
<dbReference type="Pfam" id="PF08241">
    <property type="entry name" value="Methyltransf_11"/>
    <property type="match status" value="1"/>
</dbReference>
<evidence type="ECO:0000259" key="1">
    <source>
        <dbReference type="Pfam" id="PF08241"/>
    </source>
</evidence>
<dbReference type="Proteomes" id="UP001500420">
    <property type="component" value="Unassembled WGS sequence"/>
</dbReference>
<dbReference type="InterPro" id="IPR029063">
    <property type="entry name" value="SAM-dependent_MTases_sf"/>
</dbReference>
<gene>
    <name evidence="2" type="ORF">GCM10009020_11770</name>
</gene>
<evidence type="ECO:0000313" key="3">
    <source>
        <dbReference type="Proteomes" id="UP001500420"/>
    </source>
</evidence>
<protein>
    <submittedName>
        <fullName evidence="2">Class I SAM-dependent methyltransferase</fullName>
    </submittedName>
</protein>